<keyword evidence="3" id="KW-0732">Signal</keyword>
<evidence type="ECO:0000259" key="4">
    <source>
        <dbReference type="PROSITE" id="PS01180"/>
    </source>
</evidence>
<dbReference type="PROSITE" id="PS01180">
    <property type="entry name" value="CUB"/>
    <property type="match status" value="1"/>
</dbReference>
<evidence type="ECO:0000256" key="2">
    <source>
        <dbReference type="PROSITE-ProRule" id="PRU00076"/>
    </source>
</evidence>
<dbReference type="AlphaFoldDB" id="A0A653D1P3"/>
<reference evidence="6 7" key="1">
    <citation type="submission" date="2019-01" db="EMBL/GenBank/DDBJ databases">
        <authorList>
            <person name="Sayadi A."/>
        </authorList>
    </citation>
    <scope>NUCLEOTIDE SEQUENCE [LARGE SCALE GENOMIC DNA]</scope>
</reference>
<evidence type="ECO:0000313" key="7">
    <source>
        <dbReference type="Proteomes" id="UP000410492"/>
    </source>
</evidence>
<dbReference type="InterPro" id="IPR000152">
    <property type="entry name" value="EGF-type_Asp/Asn_hydroxyl_site"/>
</dbReference>
<keyword evidence="7" id="KW-1185">Reference proteome</keyword>
<feature type="domain" description="CUB" evidence="4">
    <location>
        <begin position="24"/>
        <end position="152"/>
    </location>
</feature>
<accession>A0A653D1P3</accession>
<dbReference type="SUPFAM" id="SSF57196">
    <property type="entry name" value="EGF/Laminin"/>
    <property type="match status" value="1"/>
</dbReference>
<protein>
    <recommendedName>
        <fullName evidence="8">EGF-like domain-containing protein</fullName>
    </recommendedName>
</protein>
<sequence length="206" mass="23031">MLPRLIPLVLLLRTLSTNGAKKGCGGTYTAARGILQTPNFPGPFNVPLDCEWVIDAQHMMETNSSIVVYLTQLFVFEGLTFTEYQHYGNGYNINPKIIHTVNETNISKIRWVQSFQSFLVIQLKLPSLESAHIRVLNKFLDVFGFNITYEINTGIVRPNSCTMMDCGFTGVCYDHYTKFTCDCFDGFAGPQCSEGPKSVCYNAGVP</sequence>
<evidence type="ECO:0000259" key="5">
    <source>
        <dbReference type="PROSITE" id="PS50026"/>
    </source>
</evidence>
<organism evidence="6 7">
    <name type="scientific">Callosobruchus maculatus</name>
    <name type="common">Southern cowpea weevil</name>
    <name type="synonym">Pulse bruchid</name>
    <dbReference type="NCBI Taxonomy" id="64391"/>
    <lineage>
        <taxon>Eukaryota</taxon>
        <taxon>Metazoa</taxon>
        <taxon>Ecdysozoa</taxon>
        <taxon>Arthropoda</taxon>
        <taxon>Hexapoda</taxon>
        <taxon>Insecta</taxon>
        <taxon>Pterygota</taxon>
        <taxon>Neoptera</taxon>
        <taxon>Endopterygota</taxon>
        <taxon>Coleoptera</taxon>
        <taxon>Polyphaga</taxon>
        <taxon>Cucujiformia</taxon>
        <taxon>Chrysomeloidea</taxon>
        <taxon>Chrysomelidae</taxon>
        <taxon>Bruchinae</taxon>
        <taxon>Bruchini</taxon>
        <taxon>Callosobruchus</taxon>
    </lineage>
</organism>
<dbReference type="Gene3D" id="2.60.120.290">
    <property type="entry name" value="Spermadhesin, CUB domain"/>
    <property type="match status" value="1"/>
</dbReference>
<dbReference type="OrthoDB" id="6138650at2759"/>
<name>A0A653D1P3_CALMS</name>
<dbReference type="InterPro" id="IPR000859">
    <property type="entry name" value="CUB_dom"/>
</dbReference>
<feature type="chain" id="PRO_5024969063" description="EGF-like domain-containing protein" evidence="3">
    <location>
        <begin position="20"/>
        <end position="206"/>
    </location>
</feature>
<dbReference type="CDD" id="cd00054">
    <property type="entry name" value="EGF_CA"/>
    <property type="match status" value="1"/>
</dbReference>
<evidence type="ECO:0000313" key="6">
    <source>
        <dbReference type="EMBL" id="VEN53874.1"/>
    </source>
</evidence>
<evidence type="ECO:0000256" key="1">
    <source>
        <dbReference type="ARBA" id="ARBA00023157"/>
    </source>
</evidence>
<evidence type="ECO:0008006" key="8">
    <source>
        <dbReference type="Google" id="ProtNLM"/>
    </source>
</evidence>
<dbReference type="InterPro" id="IPR035914">
    <property type="entry name" value="Sperma_CUB_dom_sf"/>
</dbReference>
<dbReference type="PROSITE" id="PS00010">
    <property type="entry name" value="ASX_HYDROXYL"/>
    <property type="match status" value="1"/>
</dbReference>
<dbReference type="Gene3D" id="2.10.25.10">
    <property type="entry name" value="Laminin"/>
    <property type="match status" value="1"/>
</dbReference>
<feature type="disulfide bond" evidence="2">
    <location>
        <begin position="183"/>
        <end position="192"/>
    </location>
</feature>
<dbReference type="PROSITE" id="PS50026">
    <property type="entry name" value="EGF_3"/>
    <property type="match status" value="1"/>
</dbReference>
<dbReference type="EMBL" id="CAACVG010009689">
    <property type="protein sequence ID" value="VEN53874.1"/>
    <property type="molecule type" value="Genomic_DNA"/>
</dbReference>
<dbReference type="InterPro" id="IPR000742">
    <property type="entry name" value="EGF"/>
</dbReference>
<dbReference type="SUPFAM" id="SSF49854">
    <property type="entry name" value="Spermadhesin, CUB domain"/>
    <property type="match status" value="1"/>
</dbReference>
<dbReference type="Proteomes" id="UP000410492">
    <property type="component" value="Unassembled WGS sequence"/>
</dbReference>
<gene>
    <name evidence="6" type="ORF">CALMAC_LOCUS13540</name>
</gene>
<evidence type="ECO:0000256" key="3">
    <source>
        <dbReference type="SAM" id="SignalP"/>
    </source>
</evidence>
<feature type="domain" description="EGF-like" evidence="5">
    <location>
        <begin position="157"/>
        <end position="193"/>
    </location>
</feature>
<dbReference type="PROSITE" id="PS00022">
    <property type="entry name" value="EGF_1"/>
    <property type="match status" value="1"/>
</dbReference>
<comment type="caution">
    <text evidence="2">Lacks conserved residue(s) required for the propagation of feature annotation.</text>
</comment>
<keyword evidence="1 2" id="KW-1015">Disulfide bond</keyword>
<feature type="signal peptide" evidence="3">
    <location>
        <begin position="1"/>
        <end position="19"/>
    </location>
</feature>
<dbReference type="PROSITE" id="PS01186">
    <property type="entry name" value="EGF_2"/>
    <property type="match status" value="1"/>
</dbReference>
<keyword evidence="2" id="KW-0245">EGF-like domain</keyword>
<feature type="non-terminal residue" evidence="6">
    <location>
        <position position="206"/>
    </location>
</feature>
<proteinExistence type="predicted"/>